<evidence type="ECO:0000313" key="1">
    <source>
        <dbReference type="EMBL" id="GAH81469.1"/>
    </source>
</evidence>
<reference evidence="1" key="1">
    <citation type="journal article" date="2014" name="Front. Microbiol.">
        <title>High frequency of phylogenetically diverse reductive dehalogenase-homologous genes in deep subseafloor sedimentary metagenomes.</title>
        <authorList>
            <person name="Kawai M."/>
            <person name="Futagami T."/>
            <person name="Toyoda A."/>
            <person name="Takaki Y."/>
            <person name="Nishi S."/>
            <person name="Hori S."/>
            <person name="Arai W."/>
            <person name="Tsubouchi T."/>
            <person name="Morono Y."/>
            <person name="Uchiyama I."/>
            <person name="Ito T."/>
            <person name="Fujiyama A."/>
            <person name="Inagaki F."/>
            <person name="Takami H."/>
        </authorList>
    </citation>
    <scope>NUCLEOTIDE SEQUENCE</scope>
    <source>
        <strain evidence="1">Expedition CK06-06</strain>
    </source>
</reference>
<organism evidence="1">
    <name type="scientific">marine sediment metagenome</name>
    <dbReference type="NCBI Taxonomy" id="412755"/>
    <lineage>
        <taxon>unclassified sequences</taxon>
        <taxon>metagenomes</taxon>
        <taxon>ecological metagenomes</taxon>
    </lineage>
</organism>
<accession>X1JT88</accession>
<name>X1JT88_9ZZZZ</name>
<dbReference type="EMBL" id="BARU01042125">
    <property type="protein sequence ID" value="GAH81469.1"/>
    <property type="molecule type" value="Genomic_DNA"/>
</dbReference>
<sequence>LYGIIIVEESKPLALCKILELRMNGKNIGIKAKTLGSGELFDKLKRIENVTSDADLMDVVRLNSKGQAIYDPDLDRIYKSGQSYETLNDIFIKNNINAQVNNLTGDFVKMVQHGCNRVWIGCEQVPKYYKLRAYVPYGIGGVEIVEIRNLEKAKEFYADYGMISNVDWNWTTLGAKIRDKISNDADDLIQISNWNKPLREVFDKANDIDELVE</sequence>
<proteinExistence type="predicted"/>
<feature type="non-terminal residue" evidence="1">
    <location>
        <position position="1"/>
    </location>
</feature>
<comment type="caution">
    <text evidence="1">The sequence shown here is derived from an EMBL/GenBank/DDBJ whole genome shotgun (WGS) entry which is preliminary data.</text>
</comment>
<feature type="non-terminal residue" evidence="1">
    <location>
        <position position="213"/>
    </location>
</feature>
<protein>
    <submittedName>
        <fullName evidence="1">Uncharacterized protein</fullName>
    </submittedName>
</protein>
<gene>
    <name evidence="1" type="ORF">S03H2_64792</name>
</gene>
<dbReference type="AlphaFoldDB" id="X1JT88"/>